<evidence type="ECO:0000313" key="12">
    <source>
        <dbReference type="EMBL" id="KAG2589411.1"/>
    </source>
</evidence>
<dbReference type="InterPro" id="IPR000156">
    <property type="entry name" value="Ran_bind_dom"/>
</dbReference>
<keyword evidence="3" id="KW-0677">Repeat</keyword>
<evidence type="ECO:0000256" key="4">
    <source>
        <dbReference type="ARBA" id="ARBA00022816"/>
    </source>
</evidence>
<dbReference type="AlphaFoldDB" id="A0A8T0RSP1"/>
<evidence type="ECO:0000313" key="13">
    <source>
        <dbReference type="Proteomes" id="UP000823388"/>
    </source>
</evidence>
<reference evidence="12" key="1">
    <citation type="submission" date="2020-05" db="EMBL/GenBank/DDBJ databases">
        <title>WGS assembly of Panicum virgatum.</title>
        <authorList>
            <person name="Lovell J.T."/>
            <person name="Jenkins J."/>
            <person name="Shu S."/>
            <person name="Juenger T.E."/>
            <person name="Schmutz J."/>
        </authorList>
    </citation>
    <scope>NUCLEOTIDE SEQUENCE</scope>
    <source>
        <strain evidence="12">AP13</strain>
    </source>
</reference>
<evidence type="ECO:0000256" key="9">
    <source>
        <dbReference type="ARBA" id="ARBA00023242"/>
    </source>
</evidence>
<dbReference type="SUPFAM" id="SSF50729">
    <property type="entry name" value="PH domain-like"/>
    <property type="match status" value="1"/>
</dbReference>
<feature type="compositionally biased region" description="Polar residues" evidence="10">
    <location>
        <begin position="145"/>
        <end position="163"/>
    </location>
</feature>
<dbReference type="CDD" id="cd13169">
    <property type="entry name" value="RanBD_NUP50_plant"/>
    <property type="match status" value="1"/>
</dbReference>
<dbReference type="PANTHER" id="PTHR23138:SF142">
    <property type="entry name" value="RAN-BINDING PROTEIN 3B-RELATED"/>
    <property type="match status" value="1"/>
</dbReference>
<dbReference type="Pfam" id="PF00638">
    <property type="entry name" value="Ran_BP1"/>
    <property type="match status" value="1"/>
</dbReference>
<feature type="region of interest" description="Disordered" evidence="10">
    <location>
        <begin position="76"/>
        <end position="303"/>
    </location>
</feature>
<dbReference type="SMART" id="SM00160">
    <property type="entry name" value="RanBD"/>
    <property type="match status" value="1"/>
</dbReference>
<evidence type="ECO:0000256" key="7">
    <source>
        <dbReference type="ARBA" id="ARBA00023010"/>
    </source>
</evidence>
<keyword evidence="13" id="KW-1185">Reference proteome</keyword>
<dbReference type="GO" id="GO:0015031">
    <property type="term" value="P:protein transport"/>
    <property type="evidence" value="ECO:0007669"/>
    <property type="project" value="UniProtKB-KW"/>
</dbReference>
<keyword evidence="2" id="KW-0813">Transport</keyword>
<evidence type="ECO:0000256" key="5">
    <source>
        <dbReference type="ARBA" id="ARBA00022927"/>
    </source>
</evidence>
<dbReference type="EMBL" id="CM029046">
    <property type="protein sequence ID" value="KAG2589411.1"/>
    <property type="molecule type" value="Genomic_DNA"/>
</dbReference>
<dbReference type="Pfam" id="PF08911">
    <property type="entry name" value="NUP50"/>
    <property type="match status" value="1"/>
</dbReference>
<dbReference type="PROSITE" id="PS50196">
    <property type="entry name" value="RANBD1"/>
    <property type="match status" value="1"/>
</dbReference>
<dbReference type="GO" id="GO:0005643">
    <property type="term" value="C:nuclear pore"/>
    <property type="evidence" value="ECO:0007669"/>
    <property type="project" value="UniProtKB-SubCell"/>
</dbReference>
<dbReference type="InterPro" id="IPR045207">
    <property type="entry name" value="RanBD_NUP50_plant"/>
</dbReference>
<dbReference type="InterPro" id="IPR045255">
    <property type="entry name" value="RanBP1-like"/>
</dbReference>
<feature type="domain" description="RanBD1" evidence="11">
    <location>
        <begin position="384"/>
        <end position="497"/>
    </location>
</feature>
<evidence type="ECO:0000256" key="8">
    <source>
        <dbReference type="ARBA" id="ARBA00023132"/>
    </source>
</evidence>
<comment type="subcellular location">
    <subcellularLocation>
        <location evidence="1">Nucleus</location>
        <location evidence="1">Nuclear pore complex</location>
    </subcellularLocation>
</comment>
<evidence type="ECO:0000256" key="2">
    <source>
        <dbReference type="ARBA" id="ARBA00022448"/>
    </source>
</evidence>
<organism evidence="12 13">
    <name type="scientific">Panicum virgatum</name>
    <name type="common">Blackwell switchgrass</name>
    <dbReference type="NCBI Taxonomy" id="38727"/>
    <lineage>
        <taxon>Eukaryota</taxon>
        <taxon>Viridiplantae</taxon>
        <taxon>Streptophyta</taxon>
        <taxon>Embryophyta</taxon>
        <taxon>Tracheophyta</taxon>
        <taxon>Spermatophyta</taxon>
        <taxon>Magnoliopsida</taxon>
        <taxon>Liliopsida</taxon>
        <taxon>Poales</taxon>
        <taxon>Poaceae</taxon>
        <taxon>PACMAD clade</taxon>
        <taxon>Panicoideae</taxon>
        <taxon>Panicodae</taxon>
        <taxon>Paniceae</taxon>
        <taxon>Panicinae</taxon>
        <taxon>Panicum</taxon>
        <taxon>Panicum sect. Hiantes</taxon>
    </lineage>
</organism>
<evidence type="ECO:0000256" key="3">
    <source>
        <dbReference type="ARBA" id="ARBA00022737"/>
    </source>
</evidence>
<feature type="compositionally biased region" description="Polar residues" evidence="10">
    <location>
        <begin position="128"/>
        <end position="138"/>
    </location>
</feature>
<sequence length="521" mass="55471">MMGRATRGFLSLTVHRVWPLPTPAPHLPLLRRRRRAAPRSPVHPLRLNRVAIAGVNGELATALPKVLSTWRMADEELAPSSKKRVADTQINKDNPEPDDDGPEQEMGTFKKASEEVMATRRIVKVRRQQPSSAPSNPFSAIRFTPTDSSAQESAPVQEPQPSNVKADGGSNGSGKDTLSVLDKNAGSGEVPEIQKDESTVNTGAATEAVEISDEAEGTKDGSVGDKVVVGEPNKDNNVSSEIESKTKGGDAEEKEGADEAENKDKISKDDNGKKDGGESETNNGLSDEQKVADNKGQTSSATPLFSFKNLSSGQNAFTGLAGTGFSSSSFSFGSASKDDSSAGTLFGSKTDGSSFPSFNLGANNSALATSAEAPKKFAMTEGPVETGEENEKAVFTADSALYEYLNGGWKERGKGELKLNVPVSGGERARLVMRTKGNYRLVLNASLYGDMSLKDMDKKGTTFACVNSISESQSGLATFALKFKDTAIREEFKDAVEAHKMRKAHEAPLKTTENSPKAAEV</sequence>
<dbReference type="FunFam" id="2.30.29.30:FF:000353">
    <property type="entry name" value="Nuclear pore complex protein NUP50A"/>
    <property type="match status" value="1"/>
</dbReference>
<keyword evidence="7" id="KW-0811">Translocation</keyword>
<protein>
    <recommendedName>
        <fullName evidence="11">RanBD1 domain-containing protein</fullName>
    </recommendedName>
</protein>
<proteinExistence type="predicted"/>
<name>A0A8T0RSP1_PANVG</name>
<dbReference type="PANTHER" id="PTHR23138">
    <property type="entry name" value="RAN BINDING PROTEIN"/>
    <property type="match status" value="1"/>
</dbReference>
<dbReference type="InterPro" id="IPR015007">
    <property type="entry name" value="NUP2/50/61"/>
</dbReference>
<keyword evidence="8" id="KW-0906">Nuclear pore complex</keyword>
<keyword evidence="5" id="KW-0653">Protein transport</keyword>
<feature type="compositionally biased region" description="Basic and acidic residues" evidence="10">
    <location>
        <begin position="242"/>
        <end position="251"/>
    </location>
</feature>
<evidence type="ECO:0000256" key="10">
    <source>
        <dbReference type="SAM" id="MobiDB-lite"/>
    </source>
</evidence>
<evidence type="ECO:0000256" key="6">
    <source>
        <dbReference type="ARBA" id="ARBA00022990"/>
    </source>
</evidence>
<gene>
    <name evidence="12" type="ORF">PVAP13_5NG236400</name>
</gene>
<evidence type="ECO:0000259" key="11">
    <source>
        <dbReference type="PROSITE" id="PS50196"/>
    </source>
</evidence>
<dbReference type="InterPro" id="IPR011993">
    <property type="entry name" value="PH-like_dom_sf"/>
</dbReference>
<comment type="caution">
    <text evidence="12">The sequence shown here is derived from an EMBL/GenBank/DDBJ whole genome shotgun (WGS) entry which is preliminary data.</text>
</comment>
<keyword evidence="4" id="KW-0509">mRNA transport</keyword>
<dbReference type="Gene3D" id="2.30.29.30">
    <property type="entry name" value="Pleckstrin-homology domain (PH domain)/Phosphotyrosine-binding domain (PTB)"/>
    <property type="match status" value="1"/>
</dbReference>
<keyword evidence="9" id="KW-0539">Nucleus</keyword>
<feature type="compositionally biased region" description="Basic and acidic residues" evidence="10">
    <location>
        <begin position="260"/>
        <end position="277"/>
    </location>
</feature>
<evidence type="ECO:0000256" key="1">
    <source>
        <dbReference type="ARBA" id="ARBA00004567"/>
    </source>
</evidence>
<keyword evidence="6" id="KW-0007">Acetylation</keyword>
<dbReference type="GO" id="GO:0051028">
    <property type="term" value="P:mRNA transport"/>
    <property type="evidence" value="ECO:0007669"/>
    <property type="project" value="UniProtKB-KW"/>
</dbReference>
<dbReference type="Proteomes" id="UP000823388">
    <property type="component" value="Chromosome 5N"/>
</dbReference>
<accession>A0A8T0RSP1</accession>